<keyword evidence="4" id="KW-1185">Reference proteome</keyword>
<dbReference type="PANTHER" id="PTHR31616">
    <property type="entry name" value="TREHALASE"/>
    <property type="match status" value="1"/>
</dbReference>
<feature type="domain" description="GH15-like" evidence="1">
    <location>
        <begin position="230"/>
        <end position="597"/>
    </location>
</feature>
<evidence type="ECO:0000313" key="4">
    <source>
        <dbReference type="Proteomes" id="UP001501175"/>
    </source>
</evidence>
<name>A0ABP8MV47_9BACT</name>
<protein>
    <submittedName>
        <fullName evidence="3">Glycoside hydrolase family 15 protein</fullName>
    </submittedName>
</protein>
<dbReference type="Pfam" id="PF00723">
    <property type="entry name" value="Glyco_hydro_15"/>
    <property type="match status" value="1"/>
</dbReference>
<evidence type="ECO:0000259" key="1">
    <source>
        <dbReference type="Pfam" id="PF00723"/>
    </source>
</evidence>
<dbReference type="GO" id="GO:0016787">
    <property type="term" value="F:hydrolase activity"/>
    <property type="evidence" value="ECO:0007669"/>
    <property type="project" value="UniProtKB-KW"/>
</dbReference>
<dbReference type="SUPFAM" id="SSF48208">
    <property type="entry name" value="Six-hairpin glycosidases"/>
    <property type="match status" value="1"/>
</dbReference>
<proteinExistence type="predicted"/>
<dbReference type="Proteomes" id="UP001501175">
    <property type="component" value="Unassembled WGS sequence"/>
</dbReference>
<gene>
    <name evidence="3" type="ORF">GCM10023189_22960</name>
</gene>
<dbReference type="InterPro" id="IPR008928">
    <property type="entry name" value="6-hairpin_glycosidase_sf"/>
</dbReference>
<dbReference type="InterPro" id="IPR012341">
    <property type="entry name" value="6hp_glycosidase-like_sf"/>
</dbReference>
<dbReference type="Pfam" id="PF19291">
    <property type="entry name" value="TREH_N"/>
    <property type="match status" value="1"/>
</dbReference>
<comment type="caution">
    <text evidence="3">The sequence shown here is derived from an EMBL/GenBank/DDBJ whole genome shotgun (WGS) entry which is preliminary data.</text>
</comment>
<dbReference type="Gene3D" id="1.50.10.10">
    <property type="match status" value="1"/>
</dbReference>
<accession>A0ABP8MV47</accession>
<feature type="domain" description="Trehalase-like N-terminal" evidence="2">
    <location>
        <begin position="7"/>
        <end position="152"/>
    </location>
</feature>
<evidence type="ECO:0000259" key="2">
    <source>
        <dbReference type="Pfam" id="PF19291"/>
    </source>
</evidence>
<organism evidence="3 4">
    <name type="scientific">Nibrella saemangeumensis</name>
    <dbReference type="NCBI Taxonomy" id="1084526"/>
    <lineage>
        <taxon>Bacteria</taxon>
        <taxon>Pseudomonadati</taxon>
        <taxon>Bacteroidota</taxon>
        <taxon>Cytophagia</taxon>
        <taxon>Cytophagales</taxon>
        <taxon>Spirosomataceae</taxon>
        <taxon>Nibrella</taxon>
    </lineage>
</organism>
<dbReference type="InterPro" id="IPR045582">
    <property type="entry name" value="Trehalase-like_N"/>
</dbReference>
<reference evidence="4" key="1">
    <citation type="journal article" date="2019" name="Int. J. Syst. Evol. Microbiol.">
        <title>The Global Catalogue of Microorganisms (GCM) 10K type strain sequencing project: providing services to taxonomists for standard genome sequencing and annotation.</title>
        <authorList>
            <consortium name="The Broad Institute Genomics Platform"/>
            <consortium name="The Broad Institute Genome Sequencing Center for Infectious Disease"/>
            <person name="Wu L."/>
            <person name="Ma J."/>
        </authorList>
    </citation>
    <scope>NUCLEOTIDE SEQUENCE [LARGE SCALE GENOMIC DNA]</scope>
    <source>
        <strain evidence="4">JCM 17927</strain>
    </source>
</reference>
<dbReference type="PANTHER" id="PTHR31616:SF0">
    <property type="entry name" value="GLUCAN 1,4-ALPHA-GLUCOSIDASE"/>
    <property type="match status" value="1"/>
</dbReference>
<keyword evidence="3" id="KW-0378">Hydrolase</keyword>
<evidence type="ECO:0000313" key="3">
    <source>
        <dbReference type="EMBL" id="GAA4455282.1"/>
    </source>
</evidence>
<dbReference type="RefSeq" id="WP_345243568.1">
    <property type="nucleotide sequence ID" value="NZ_BAABHD010000024.1"/>
</dbReference>
<sequence length="609" mass="70141">MASGTYQPIANYGIIGNLHTVALVSMTGSVDFMCFTRFDSPSLFASLLDAQKGGTFAISPQLDDVDTKQLYLPDTTVLLTRFLSEDGVAELTDFMPIKTVEQNCVLVRDVVVTRGSVPFRMRCQPRFDYARADHRVEGTEYEVTFTSLANPLSSFRLISNVPLVIGGQDVYAEFTLSEKEHAQFIIESSSVDEKRLAADALIHYTTTGFDDTVNYWKDWVGKSQYKGRWREMVNRSAMTLKLLTSYQFGSMVAAPTFGLPSVIGGSRNWDYRYTWIRDAAFVMYAFMRLGYQDEASAFMHWIERELDTIEQAGETLQLMYTLDGHRELPEQELDYLEGYRQSAPVRIGNAAYAQFQLDIYGELMDSIYLHDKYHGAITYAFWQKMEPQIEYVCANWQRADHGIWEVRGEENEFLQSRLMCWVALDRAIKVVEHRSFPSPVERWREVRDEIFRDIYNNFWNEEKQAFVQVKGSNTLDAAVLLMPLIRFIHPHELRWLSTLEAIERELVSDSLVYRYRLDAGAEDGLEGEEGTFTMCSFWYVECLSRAGQLEKARLLFEKMLGYANHLGLFAEQLGRRGEQLGNFPQAFTHLGLISAAYDLNRRLDNFQTY</sequence>
<dbReference type="EMBL" id="BAABHD010000024">
    <property type="protein sequence ID" value="GAA4455282.1"/>
    <property type="molecule type" value="Genomic_DNA"/>
</dbReference>
<dbReference type="InterPro" id="IPR011613">
    <property type="entry name" value="GH15-like"/>
</dbReference>